<dbReference type="Gene3D" id="3.10.400.10">
    <property type="entry name" value="Sulfate adenylyltransferase"/>
    <property type="match status" value="1"/>
</dbReference>
<reference evidence="2" key="1">
    <citation type="submission" date="2020-11" db="EMBL/GenBank/DDBJ databases">
        <title>Isolation and identification of active actinomycetes.</title>
        <authorList>
            <person name="Yu B."/>
        </authorList>
    </citation>
    <scope>NUCLEOTIDE SEQUENCE</scope>
    <source>
        <strain evidence="2">NEAU-YB345</strain>
    </source>
</reference>
<dbReference type="SUPFAM" id="SSF88697">
    <property type="entry name" value="PUA domain-like"/>
    <property type="match status" value="1"/>
</dbReference>
<dbReference type="AlphaFoldDB" id="A0A931FD59"/>
<dbReference type="EMBL" id="JADPRT010000008">
    <property type="protein sequence ID" value="MBF9070382.1"/>
    <property type="molecule type" value="Genomic_DNA"/>
</dbReference>
<evidence type="ECO:0000259" key="1">
    <source>
        <dbReference type="SMART" id="SM01022"/>
    </source>
</evidence>
<dbReference type="Proteomes" id="UP000657385">
    <property type="component" value="Unassembled WGS sequence"/>
</dbReference>
<evidence type="ECO:0000313" key="3">
    <source>
        <dbReference type="Proteomes" id="UP000657385"/>
    </source>
</evidence>
<evidence type="ECO:0000313" key="2">
    <source>
        <dbReference type="EMBL" id="MBF9070382.1"/>
    </source>
</evidence>
<gene>
    <name evidence="2" type="ORF">I2501_20360</name>
</gene>
<dbReference type="RefSeq" id="WP_196195556.1">
    <property type="nucleotide sequence ID" value="NZ_JADPRT010000008.1"/>
</dbReference>
<dbReference type="PANTHER" id="PTHR39203">
    <property type="entry name" value="CYTOPLASMIC PROTEIN-RELATED"/>
    <property type="match status" value="1"/>
</dbReference>
<dbReference type="PANTHER" id="PTHR39203:SF1">
    <property type="entry name" value="CYTOPLASMIC PROTEIN"/>
    <property type="match status" value="1"/>
</dbReference>
<name>A0A931FD59_9ACTN</name>
<dbReference type="PIRSF" id="PIRSF021320">
    <property type="entry name" value="DUF984"/>
    <property type="match status" value="1"/>
</dbReference>
<keyword evidence="3" id="KW-1185">Reference proteome</keyword>
<dbReference type="SMART" id="SM01022">
    <property type="entry name" value="ASCH"/>
    <property type="match status" value="1"/>
</dbReference>
<feature type="domain" description="ASCH" evidence="1">
    <location>
        <begin position="13"/>
        <end position="138"/>
    </location>
</feature>
<accession>A0A931FD59</accession>
<dbReference type="InterPro" id="IPR007374">
    <property type="entry name" value="ASCH_domain"/>
</dbReference>
<dbReference type="InterPro" id="IPR009326">
    <property type="entry name" value="DUF984"/>
</dbReference>
<protein>
    <submittedName>
        <fullName evidence="2">ASCH domain-containing protein</fullName>
    </submittedName>
</protein>
<organism evidence="2 3">
    <name type="scientific">Streptacidiphilus fuscans</name>
    <dbReference type="NCBI Taxonomy" id="2789292"/>
    <lineage>
        <taxon>Bacteria</taxon>
        <taxon>Bacillati</taxon>
        <taxon>Actinomycetota</taxon>
        <taxon>Actinomycetes</taxon>
        <taxon>Kitasatosporales</taxon>
        <taxon>Streptomycetaceae</taxon>
        <taxon>Streptacidiphilus</taxon>
    </lineage>
</organism>
<dbReference type="Pfam" id="PF04266">
    <property type="entry name" value="ASCH"/>
    <property type="match status" value="1"/>
</dbReference>
<sequence length="140" mass="15344">MTRSQTSLPIVEFAFPGPLRDRLVAAVLDGSKTSTTSLFADYGPDEELPVVGRRGAVVDSDGRRVAVLETTEVRVVPLGEVDLAHCVDEGEGFTSIAEWRADHTEFWLSPEYVAERDDPDFTVDDATLVLLERFGVVAHP</sequence>
<comment type="caution">
    <text evidence="2">The sequence shown here is derived from an EMBL/GenBank/DDBJ whole genome shotgun (WGS) entry which is preliminary data.</text>
</comment>
<proteinExistence type="predicted"/>
<dbReference type="InterPro" id="IPR015947">
    <property type="entry name" value="PUA-like_sf"/>
</dbReference>